<dbReference type="InterPro" id="IPR005122">
    <property type="entry name" value="Uracil-DNA_glycosylase-like"/>
</dbReference>
<dbReference type="SUPFAM" id="SSF52141">
    <property type="entry name" value="Uracil-DNA glycosylase-like"/>
    <property type="match status" value="1"/>
</dbReference>
<dbReference type="Gene3D" id="3.40.470.10">
    <property type="entry name" value="Uracil-DNA glycosylase-like domain"/>
    <property type="match status" value="1"/>
</dbReference>
<name>A0ABU7VQD6_9BACL</name>
<evidence type="ECO:0000313" key="3">
    <source>
        <dbReference type="Proteomes" id="UP001306950"/>
    </source>
</evidence>
<feature type="domain" description="Uracil-DNA glycosylase-like" evidence="1">
    <location>
        <begin position="31"/>
        <end position="150"/>
    </location>
</feature>
<dbReference type="Pfam" id="PF03167">
    <property type="entry name" value="UDG"/>
    <property type="match status" value="1"/>
</dbReference>
<evidence type="ECO:0000313" key="2">
    <source>
        <dbReference type="EMBL" id="MEF2965948.1"/>
    </source>
</evidence>
<dbReference type="InterPro" id="IPR036895">
    <property type="entry name" value="Uracil-DNA_glycosylase-like_sf"/>
</dbReference>
<sequence length="204" mass="23405">MVNVMDPICQKACKDVNLEAFCPVVKVNTENIKLIMISEALPKDIQDYFYSGKSASFFQTTQTAFADAGFEIDHPNELIEKGIYLTTAIKCTKKDYLVSADTIKSCSLLLEKELEVFENARVIMCMGDFAIKAVNYIFKRKFGVKVIPSGSTYRIRDREYIHHGIRFYPSYTQTGDSFNIEKTKRIMIAEDIRNAMEYLNRDIL</sequence>
<dbReference type="EMBL" id="JAZHPZ010000003">
    <property type="protein sequence ID" value="MEF2965948.1"/>
    <property type="molecule type" value="Genomic_DNA"/>
</dbReference>
<dbReference type="RefSeq" id="WP_331846171.1">
    <property type="nucleotide sequence ID" value="NZ_JAZHPZ010000003.1"/>
</dbReference>
<proteinExistence type="predicted"/>
<gene>
    <name evidence="2" type="ORF">V3851_08910</name>
</gene>
<organism evidence="2 3">
    <name type="scientific">Paenibacillus haidiansis</name>
    <dbReference type="NCBI Taxonomy" id="1574488"/>
    <lineage>
        <taxon>Bacteria</taxon>
        <taxon>Bacillati</taxon>
        <taxon>Bacillota</taxon>
        <taxon>Bacilli</taxon>
        <taxon>Bacillales</taxon>
        <taxon>Paenibacillaceae</taxon>
        <taxon>Paenibacillus</taxon>
    </lineage>
</organism>
<keyword evidence="3" id="KW-1185">Reference proteome</keyword>
<comment type="caution">
    <text evidence="2">The sequence shown here is derived from an EMBL/GenBank/DDBJ whole genome shotgun (WGS) entry which is preliminary data.</text>
</comment>
<evidence type="ECO:0000259" key="1">
    <source>
        <dbReference type="Pfam" id="PF03167"/>
    </source>
</evidence>
<dbReference type="Proteomes" id="UP001306950">
    <property type="component" value="Unassembled WGS sequence"/>
</dbReference>
<protein>
    <submittedName>
        <fullName evidence="2">Uracil-DNA glycosylase family protein</fullName>
    </submittedName>
</protein>
<accession>A0ABU7VQD6</accession>
<reference evidence="2 3" key="1">
    <citation type="submission" date="2024-02" db="EMBL/GenBank/DDBJ databases">
        <title>A nitrogen-fixing paenibacillus bacterium.</title>
        <authorList>
            <person name="Zhang W.L."/>
            <person name="Chen S.F."/>
        </authorList>
    </citation>
    <scope>NUCLEOTIDE SEQUENCE [LARGE SCALE GENOMIC DNA]</scope>
    <source>
        <strain evidence="2 3">M1</strain>
    </source>
</reference>